<dbReference type="RefSeq" id="WP_106390702.1">
    <property type="nucleotide sequence ID" value="NZ_PVNK01000068.1"/>
</dbReference>
<dbReference type="PANTHER" id="PTHR43014">
    <property type="entry name" value="MERCURIC REDUCTASE"/>
    <property type="match status" value="1"/>
</dbReference>
<dbReference type="SUPFAM" id="SSF55424">
    <property type="entry name" value="FAD/NAD-linked reductases, dimerisation (C-terminal) domain"/>
    <property type="match status" value="1"/>
</dbReference>
<feature type="active site" description="Proton acceptor" evidence="4">
    <location>
        <position position="451"/>
    </location>
</feature>
<reference evidence="9 10" key="1">
    <citation type="submission" date="2018-03" db="EMBL/GenBank/DDBJ databases">
        <title>Draft Genome Sequences of the Obligatory Marine Myxobacteria Enhygromyxa salina SWB005.</title>
        <authorList>
            <person name="Poehlein A."/>
            <person name="Moghaddam J.A."/>
            <person name="Harms H."/>
            <person name="Alanjari M."/>
            <person name="Koenig G.M."/>
            <person name="Daniel R."/>
            <person name="Schaeberle T.F."/>
        </authorList>
    </citation>
    <scope>NUCLEOTIDE SEQUENCE [LARGE SCALE GENOMIC DNA]</scope>
    <source>
        <strain evidence="9 10">SWB005</strain>
    </source>
</reference>
<comment type="cofactor">
    <cofactor evidence="5">
        <name>FAD</name>
        <dbReference type="ChEBI" id="CHEBI:57692"/>
    </cofactor>
    <text evidence="5">Binds 1 FAD per subunit.</text>
</comment>
<evidence type="ECO:0000259" key="7">
    <source>
        <dbReference type="Pfam" id="PF02852"/>
    </source>
</evidence>
<feature type="binding site" evidence="5">
    <location>
        <position position="319"/>
    </location>
    <ligand>
        <name>FAD</name>
        <dbReference type="ChEBI" id="CHEBI:57692"/>
    </ligand>
</feature>
<gene>
    <name evidence="9" type="primary">pdhD_1</name>
    <name evidence="9" type="ORF">ENSA5_12150</name>
</gene>
<keyword evidence="10" id="KW-1185">Reference proteome</keyword>
<evidence type="ECO:0000256" key="3">
    <source>
        <dbReference type="ARBA" id="ARBA00022827"/>
    </source>
</evidence>
<keyword evidence="2" id="KW-0285">Flavoprotein</keyword>
<feature type="disulfide bond" description="Redox-active" evidence="6">
    <location>
        <begin position="46"/>
        <end position="51"/>
    </location>
</feature>
<comment type="caution">
    <text evidence="9">The sequence shown here is derived from an EMBL/GenBank/DDBJ whole genome shotgun (WGS) entry which is preliminary data.</text>
</comment>
<keyword evidence="3 5" id="KW-0274">FAD</keyword>
<organism evidence="9 10">
    <name type="scientific">Enhygromyxa salina</name>
    <dbReference type="NCBI Taxonomy" id="215803"/>
    <lineage>
        <taxon>Bacteria</taxon>
        <taxon>Pseudomonadati</taxon>
        <taxon>Myxococcota</taxon>
        <taxon>Polyangia</taxon>
        <taxon>Nannocystales</taxon>
        <taxon>Nannocystaceae</taxon>
        <taxon>Enhygromyxa</taxon>
    </lineage>
</organism>
<evidence type="ECO:0000256" key="5">
    <source>
        <dbReference type="PIRSR" id="PIRSR000350-3"/>
    </source>
</evidence>
<dbReference type="InterPro" id="IPR036188">
    <property type="entry name" value="FAD/NAD-bd_sf"/>
</dbReference>
<dbReference type="InterPro" id="IPR023753">
    <property type="entry name" value="FAD/NAD-binding_dom"/>
</dbReference>
<dbReference type="GO" id="GO:0050660">
    <property type="term" value="F:flavin adenine dinucleotide binding"/>
    <property type="evidence" value="ECO:0007669"/>
    <property type="project" value="TreeGrafter"/>
</dbReference>
<dbReference type="GO" id="GO:0003955">
    <property type="term" value="F:NAD(P)H dehydrogenase (quinone) activity"/>
    <property type="evidence" value="ECO:0007669"/>
    <property type="project" value="TreeGrafter"/>
</dbReference>
<dbReference type="InterPro" id="IPR016156">
    <property type="entry name" value="FAD/NAD-linked_Rdtase_dimer_sf"/>
</dbReference>
<evidence type="ECO:0000313" key="10">
    <source>
        <dbReference type="Proteomes" id="UP000237968"/>
    </source>
</evidence>
<keyword evidence="5" id="KW-0520">NAD</keyword>
<sequence length="471" mass="49995">MSEAVIHADVAVIGAGSAGLVARRHALRSGAKRVLLIEGGPYGTTCARVGCMPSKLLIAAADAAEQLRSARMFGIEAGSVEIDGAAVMARVQRERDRFAGFAVESSEAIDASDRVRGWARFVGPRSLVVDTAEGSVRVEARAVVVATGSTPWVPPGLRGLGDRLLTSDSVFELPTLPRSLAVVGAGAIGLELGQAMHRLGVETMIFAKGSRMPLVSSEVMQGVARELFEASLALHLGVADVAGERLEGDRGVQLRWTGADGGAREAEFEYVLAATGRRSQLDRLDLGQAGVELDAEGRPTSWDLRTTQIADAPIFMAGDVTGVRTILHEASAEGRIAGSNAARHPDVRAHDRQVPLRIMFTDPNIAVVGEIPGDADERACAFGEVDFSNQGRARIIGHAHGRVRIYGRREGGEILGAEMIGPGAEHMAHLLAWSIEQGLSAQRAVEMPYYHPVVEEGLRTAFGELAKKCRA</sequence>
<evidence type="ECO:0000256" key="2">
    <source>
        <dbReference type="ARBA" id="ARBA00022630"/>
    </source>
</evidence>
<name>A0A2S9YFR6_9BACT</name>
<dbReference type="InterPro" id="IPR001100">
    <property type="entry name" value="Pyr_nuc-diS_OxRdtase"/>
</dbReference>
<dbReference type="Gene3D" id="3.30.390.30">
    <property type="match status" value="1"/>
</dbReference>
<dbReference type="GO" id="GO:0004148">
    <property type="term" value="F:dihydrolipoyl dehydrogenase (NADH) activity"/>
    <property type="evidence" value="ECO:0007669"/>
    <property type="project" value="UniProtKB-EC"/>
</dbReference>
<dbReference type="EC" id="1.8.1.4" evidence="9"/>
<dbReference type="PANTHER" id="PTHR43014:SF4">
    <property type="entry name" value="PYRIDINE NUCLEOTIDE-DISULFIDE OXIDOREDUCTASE RCLA-RELATED"/>
    <property type="match status" value="1"/>
</dbReference>
<feature type="binding site" evidence="5">
    <location>
        <begin position="147"/>
        <end position="149"/>
    </location>
    <ligand>
        <name>FAD</name>
        <dbReference type="ChEBI" id="CHEBI:57692"/>
    </ligand>
</feature>
<evidence type="ECO:0000256" key="1">
    <source>
        <dbReference type="ARBA" id="ARBA00007532"/>
    </source>
</evidence>
<evidence type="ECO:0000256" key="4">
    <source>
        <dbReference type="PIRSR" id="PIRSR000350-2"/>
    </source>
</evidence>
<evidence type="ECO:0000313" key="9">
    <source>
        <dbReference type="EMBL" id="PRQ03846.1"/>
    </source>
</evidence>
<dbReference type="InterPro" id="IPR004099">
    <property type="entry name" value="Pyr_nucl-diS_OxRdtase_dimer"/>
</dbReference>
<accession>A0A2S9YFR6</accession>
<protein>
    <submittedName>
        <fullName evidence="9">Dihydrolipoyl dehydrogenase</fullName>
        <ecNumber evidence="9">1.8.1.4</ecNumber>
    </submittedName>
</protein>
<proteinExistence type="inferred from homology"/>
<dbReference type="NCBIfam" id="NF004939">
    <property type="entry name" value="PRK06292.1-1"/>
    <property type="match status" value="1"/>
</dbReference>
<dbReference type="Pfam" id="PF07992">
    <property type="entry name" value="Pyr_redox_2"/>
    <property type="match status" value="1"/>
</dbReference>
<comment type="similarity">
    <text evidence="1">Belongs to the class-I pyridine nucleotide-disulfide oxidoreductase family.</text>
</comment>
<dbReference type="PIRSF" id="PIRSF000350">
    <property type="entry name" value="Mercury_reductase_MerA"/>
    <property type="match status" value="1"/>
</dbReference>
<feature type="binding site" evidence="5">
    <location>
        <position position="276"/>
    </location>
    <ligand>
        <name>NAD(+)</name>
        <dbReference type="ChEBI" id="CHEBI:57540"/>
    </ligand>
</feature>
<evidence type="ECO:0000259" key="8">
    <source>
        <dbReference type="Pfam" id="PF07992"/>
    </source>
</evidence>
<feature type="domain" description="Pyridine nucleotide-disulphide oxidoreductase dimerisation" evidence="7">
    <location>
        <begin position="358"/>
        <end position="461"/>
    </location>
</feature>
<evidence type="ECO:0000256" key="6">
    <source>
        <dbReference type="PIRSR" id="PIRSR000350-4"/>
    </source>
</evidence>
<dbReference type="SUPFAM" id="SSF51905">
    <property type="entry name" value="FAD/NAD(P)-binding domain"/>
    <property type="match status" value="1"/>
</dbReference>
<feature type="domain" description="FAD/NAD(P)-binding" evidence="8">
    <location>
        <begin position="9"/>
        <end position="334"/>
    </location>
</feature>
<dbReference type="PRINTS" id="PR00368">
    <property type="entry name" value="FADPNR"/>
</dbReference>
<dbReference type="Pfam" id="PF02852">
    <property type="entry name" value="Pyr_redox_dim"/>
    <property type="match status" value="1"/>
</dbReference>
<keyword evidence="5" id="KW-0547">Nucleotide-binding</keyword>
<dbReference type="Proteomes" id="UP000237968">
    <property type="component" value="Unassembled WGS sequence"/>
</dbReference>
<dbReference type="Gene3D" id="3.50.50.60">
    <property type="entry name" value="FAD/NAD(P)-binding domain"/>
    <property type="match status" value="2"/>
</dbReference>
<dbReference type="PRINTS" id="PR00411">
    <property type="entry name" value="PNDRDTASEI"/>
</dbReference>
<dbReference type="OrthoDB" id="9786429at2"/>
<keyword evidence="9" id="KW-0560">Oxidoreductase</keyword>
<feature type="binding site" evidence="5">
    <location>
        <begin position="184"/>
        <end position="191"/>
    </location>
    <ligand>
        <name>NAD(+)</name>
        <dbReference type="ChEBI" id="CHEBI:57540"/>
    </ligand>
</feature>
<dbReference type="EMBL" id="PVNK01000068">
    <property type="protein sequence ID" value="PRQ03846.1"/>
    <property type="molecule type" value="Genomic_DNA"/>
</dbReference>
<dbReference type="AlphaFoldDB" id="A0A2S9YFR6"/>
<feature type="binding site" evidence="5">
    <location>
        <position position="55"/>
    </location>
    <ligand>
        <name>FAD</name>
        <dbReference type="ChEBI" id="CHEBI:57692"/>
    </ligand>
</feature>